<organism evidence="3 4">
    <name type="scientific">Bacillus oleivorans</name>
    <dbReference type="NCBI Taxonomy" id="1448271"/>
    <lineage>
        <taxon>Bacteria</taxon>
        <taxon>Bacillati</taxon>
        <taxon>Bacillota</taxon>
        <taxon>Bacilli</taxon>
        <taxon>Bacillales</taxon>
        <taxon>Bacillaceae</taxon>
        <taxon>Bacillus</taxon>
    </lineage>
</organism>
<dbReference type="InterPro" id="IPR050769">
    <property type="entry name" value="NAT_camello-type"/>
</dbReference>
<dbReference type="OrthoDB" id="9796381at2"/>
<dbReference type="EMBL" id="OAOP01000002">
    <property type="protein sequence ID" value="SNX68360.1"/>
    <property type="molecule type" value="Genomic_DNA"/>
</dbReference>
<keyword evidence="1" id="KW-0808">Transferase</keyword>
<accession>A0A285CLD0</accession>
<sequence length="169" mass="19770">MRIRKASQKDLEAIMSIIQVTVKLMEENKNDQWTGEYPQEDDFQSDLKKDHLYVATLQERVVGCITIDQEEPEEYSFVNWRRNGDAFLFHRLAVDPDTRGEGIASKLISFAENVAISHNVFYIKVDTYSLNKKAQKLFDKLGYEKQGEIFLYGKKEPFYCYDKILHTSI</sequence>
<dbReference type="RefSeq" id="WP_097157669.1">
    <property type="nucleotide sequence ID" value="NZ_JBEPMQ010000001.1"/>
</dbReference>
<reference evidence="3 4" key="1">
    <citation type="submission" date="2017-08" db="EMBL/GenBank/DDBJ databases">
        <authorList>
            <person name="de Groot N.N."/>
        </authorList>
    </citation>
    <scope>NUCLEOTIDE SEQUENCE [LARGE SCALE GENOMIC DNA]</scope>
    <source>
        <strain evidence="3 4">JC228</strain>
    </source>
</reference>
<gene>
    <name evidence="3" type="ORF">SAMN05877753_102488</name>
</gene>
<dbReference type="PROSITE" id="PS51186">
    <property type="entry name" value="GNAT"/>
    <property type="match status" value="1"/>
</dbReference>
<dbReference type="Proteomes" id="UP000219546">
    <property type="component" value="Unassembled WGS sequence"/>
</dbReference>
<dbReference type="GO" id="GO:0008080">
    <property type="term" value="F:N-acetyltransferase activity"/>
    <property type="evidence" value="ECO:0007669"/>
    <property type="project" value="InterPro"/>
</dbReference>
<dbReference type="AlphaFoldDB" id="A0A285CLD0"/>
<dbReference type="Pfam" id="PF00583">
    <property type="entry name" value="Acetyltransf_1"/>
    <property type="match status" value="1"/>
</dbReference>
<dbReference type="InterPro" id="IPR000182">
    <property type="entry name" value="GNAT_dom"/>
</dbReference>
<evidence type="ECO:0000313" key="3">
    <source>
        <dbReference type="EMBL" id="SNX68360.1"/>
    </source>
</evidence>
<feature type="domain" description="N-acetyltransferase" evidence="2">
    <location>
        <begin position="1"/>
        <end position="166"/>
    </location>
</feature>
<keyword evidence="4" id="KW-1185">Reference proteome</keyword>
<name>A0A285CLD0_9BACI</name>
<dbReference type="CDD" id="cd04301">
    <property type="entry name" value="NAT_SF"/>
    <property type="match status" value="1"/>
</dbReference>
<dbReference type="PANTHER" id="PTHR13947">
    <property type="entry name" value="GNAT FAMILY N-ACETYLTRANSFERASE"/>
    <property type="match status" value="1"/>
</dbReference>
<dbReference type="PANTHER" id="PTHR13947:SF37">
    <property type="entry name" value="LD18367P"/>
    <property type="match status" value="1"/>
</dbReference>
<proteinExistence type="predicted"/>
<dbReference type="Gene3D" id="3.40.630.30">
    <property type="match status" value="1"/>
</dbReference>
<dbReference type="SUPFAM" id="SSF55729">
    <property type="entry name" value="Acyl-CoA N-acyltransferases (Nat)"/>
    <property type="match status" value="1"/>
</dbReference>
<evidence type="ECO:0000259" key="2">
    <source>
        <dbReference type="PROSITE" id="PS51186"/>
    </source>
</evidence>
<dbReference type="InterPro" id="IPR016181">
    <property type="entry name" value="Acyl_CoA_acyltransferase"/>
</dbReference>
<evidence type="ECO:0000313" key="4">
    <source>
        <dbReference type="Proteomes" id="UP000219546"/>
    </source>
</evidence>
<evidence type="ECO:0000256" key="1">
    <source>
        <dbReference type="ARBA" id="ARBA00022679"/>
    </source>
</evidence>
<protein>
    <recommendedName>
        <fullName evidence="2">N-acetyltransferase domain-containing protein</fullName>
    </recommendedName>
</protein>